<evidence type="ECO:0000259" key="3">
    <source>
        <dbReference type="PROSITE" id="PS51109"/>
    </source>
</evidence>
<sequence>MKRKASHRAVEKYSKTPKANQEDVEFSTEFTSGEDVNKGANRNSKQGRKGRS</sequence>
<dbReference type="RefSeq" id="WP_191812708.1">
    <property type="nucleotide sequence ID" value="NZ_JACSQT010000002.1"/>
</dbReference>
<evidence type="ECO:0000313" key="5">
    <source>
        <dbReference type="Proteomes" id="UP000657931"/>
    </source>
</evidence>
<dbReference type="EMBL" id="JACSQT010000002">
    <property type="protein sequence ID" value="MBD7936942.1"/>
    <property type="molecule type" value="Genomic_DNA"/>
</dbReference>
<reference evidence="4 5" key="1">
    <citation type="submission" date="2020-08" db="EMBL/GenBank/DDBJ databases">
        <title>A Genomic Blueprint of the Chicken Gut Microbiome.</title>
        <authorList>
            <person name="Gilroy R."/>
            <person name="Ravi A."/>
            <person name="Getino M."/>
            <person name="Pursley I."/>
            <person name="Horton D.L."/>
            <person name="Alikhan N.-F."/>
            <person name="Baker D."/>
            <person name="Gharbi K."/>
            <person name="Hall N."/>
            <person name="Watson M."/>
            <person name="Adriaenssens E.M."/>
            <person name="Foster-Nyarko E."/>
            <person name="Jarju S."/>
            <person name="Secka A."/>
            <person name="Antonio M."/>
            <person name="Oren A."/>
            <person name="Chaudhuri R."/>
            <person name="La Ragione R.M."/>
            <person name="Hildebrand F."/>
            <person name="Pallen M.J."/>
        </authorList>
    </citation>
    <scope>NUCLEOTIDE SEQUENCE [LARGE SCALE GENOMIC DNA]</scope>
    <source>
        <strain evidence="4 5">Sa5YUA1</strain>
    </source>
</reference>
<keyword evidence="5" id="KW-1185">Reference proteome</keyword>
<evidence type="ECO:0000313" key="4">
    <source>
        <dbReference type="EMBL" id="MBD7936942.1"/>
    </source>
</evidence>
<proteinExistence type="predicted"/>
<dbReference type="PROSITE" id="PS51109">
    <property type="entry name" value="G5"/>
    <property type="match status" value="1"/>
</dbReference>
<keyword evidence="1" id="KW-0732">Signal</keyword>
<evidence type="ECO:0000256" key="1">
    <source>
        <dbReference type="ARBA" id="ARBA00022729"/>
    </source>
</evidence>
<name>A0ABR8QND7_9BACI</name>
<dbReference type="InterPro" id="IPR011098">
    <property type="entry name" value="G5_dom"/>
</dbReference>
<accession>A0ABR8QND7</accession>
<protein>
    <recommendedName>
        <fullName evidence="3">G5 domain-containing protein</fullName>
    </recommendedName>
</protein>
<comment type="caution">
    <text evidence="4">The sequence shown here is derived from an EMBL/GenBank/DDBJ whole genome shotgun (WGS) entry which is preliminary data.</text>
</comment>
<evidence type="ECO:0000256" key="2">
    <source>
        <dbReference type="SAM" id="MobiDB-lite"/>
    </source>
</evidence>
<dbReference type="Proteomes" id="UP000657931">
    <property type="component" value="Unassembled WGS sequence"/>
</dbReference>
<organism evidence="4 5">
    <name type="scientific">Cytobacillus stercorigallinarum</name>
    <dbReference type="NCBI Taxonomy" id="2762240"/>
    <lineage>
        <taxon>Bacteria</taxon>
        <taxon>Bacillati</taxon>
        <taxon>Bacillota</taxon>
        <taxon>Bacilli</taxon>
        <taxon>Bacillales</taxon>
        <taxon>Bacillaceae</taxon>
        <taxon>Cytobacillus</taxon>
    </lineage>
</organism>
<feature type="region of interest" description="Disordered" evidence="2">
    <location>
        <begin position="1"/>
        <end position="52"/>
    </location>
</feature>
<gene>
    <name evidence="4" type="ORF">H9655_07855</name>
</gene>
<feature type="domain" description="G5" evidence="3">
    <location>
        <begin position="10"/>
        <end position="52"/>
    </location>
</feature>